<feature type="compositionally biased region" description="Basic and acidic residues" evidence="1">
    <location>
        <begin position="286"/>
        <end position="295"/>
    </location>
</feature>
<proteinExistence type="predicted"/>
<feature type="compositionally biased region" description="Basic residues" evidence="1">
    <location>
        <begin position="80"/>
        <end position="93"/>
    </location>
</feature>
<feature type="non-terminal residue" evidence="2">
    <location>
        <position position="309"/>
    </location>
</feature>
<evidence type="ECO:0000256" key="1">
    <source>
        <dbReference type="SAM" id="MobiDB-lite"/>
    </source>
</evidence>
<accession>A0A6J4N931</accession>
<dbReference type="EMBL" id="CADCUP010000044">
    <property type="protein sequence ID" value="CAA9377380.1"/>
    <property type="molecule type" value="Genomic_DNA"/>
</dbReference>
<protein>
    <submittedName>
        <fullName evidence="2">Phosphate transport system permease protein PstC</fullName>
    </submittedName>
</protein>
<organism evidence="2">
    <name type="scientific">uncultured Nocardioides sp</name>
    <dbReference type="NCBI Taxonomy" id="198441"/>
    <lineage>
        <taxon>Bacteria</taxon>
        <taxon>Bacillati</taxon>
        <taxon>Actinomycetota</taxon>
        <taxon>Actinomycetes</taxon>
        <taxon>Propionibacteriales</taxon>
        <taxon>Nocardioidaceae</taxon>
        <taxon>Nocardioides</taxon>
        <taxon>environmental samples</taxon>
    </lineage>
</organism>
<feature type="region of interest" description="Disordered" evidence="1">
    <location>
        <begin position="141"/>
        <end position="179"/>
    </location>
</feature>
<feature type="compositionally biased region" description="Low complexity" evidence="1">
    <location>
        <begin position="67"/>
        <end position="79"/>
    </location>
</feature>
<feature type="compositionally biased region" description="Basic residues" evidence="1">
    <location>
        <begin position="215"/>
        <end position="225"/>
    </location>
</feature>
<evidence type="ECO:0000313" key="2">
    <source>
        <dbReference type="EMBL" id="CAA9377380.1"/>
    </source>
</evidence>
<reference evidence="2" key="1">
    <citation type="submission" date="2020-02" db="EMBL/GenBank/DDBJ databases">
        <authorList>
            <person name="Meier V. D."/>
        </authorList>
    </citation>
    <scope>NUCLEOTIDE SEQUENCE</scope>
    <source>
        <strain evidence="2">AVDCRST_MAG06</strain>
    </source>
</reference>
<dbReference type="AlphaFoldDB" id="A0A6J4N931"/>
<gene>
    <name evidence="2" type="ORF">AVDCRST_MAG06-636</name>
</gene>
<feature type="compositionally biased region" description="Basic and acidic residues" evidence="1">
    <location>
        <begin position="228"/>
        <end position="272"/>
    </location>
</feature>
<feature type="non-terminal residue" evidence="2">
    <location>
        <position position="1"/>
    </location>
</feature>
<feature type="compositionally biased region" description="Basic residues" evidence="1">
    <location>
        <begin position="41"/>
        <end position="54"/>
    </location>
</feature>
<name>A0A6J4N931_9ACTN</name>
<feature type="region of interest" description="Disordered" evidence="1">
    <location>
        <begin position="194"/>
        <end position="309"/>
    </location>
</feature>
<feature type="compositionally biased region" description="Basic and acidic residues" evidence="1">
    <location>
        <begin position="15"/>
        <end position="40"/>
    </location>
</feature>
<feature type="region of interest" description="Disordered" evidence="1">
    <location>
        <begin position="1"/>
        <end position="105"/>
    </location>
</feature>
<sequence length="309" mass="34548">EQQRLQRGGPVRSDGPTRREPRPQEPTRRERHPRGADVVRVRLRRRDRGHHRGAHPTGPRLLRRGPLRGLLLHGGPVRRAPARRGHPHGHRDRAARLRPPGARRGDVPLRVRLASSEEVPQAHRGAARRDPVGGVRVLRPHLRHAHRPSGPAGRAGELHQRTVGRPGAGRHGHPDHRLAVGGRTLRRPALAAAGFAGDGRQPHADDAAGRVPGRPVRHRRRHRAGHVAGDRGDDDRGARRRRPEEPQRRPSRGDADHDRLHRPDRRRGEPGRIDLVQHPVRSGHAALRDHAAGQRREHRPRPSLQAGLL</sequence>